<comment type="caution">
    <text evidence="2">The sequence shown here is derived from an EMBL/GenBank/DDBJ whole genome shotgun (WGS) entry which is preliminary data.</text>
</comment>
<evidence type="ECO:0000313" key="2">
    <source>
        <dbReference type="EMBL" id="TCD59965.1"/>
    </source>
</evidence>
<reference evidence="2 3" key="1">
    <citation type="submission" date="2018-11" db="EMBL/GenBank/DDBJ databases">
        <title>Genome assembly of Steccherinum ochraceum LE-BIN_3174, the white-rot fungus of the Steccherinaceae family (The Residual Polyporoid clade, Polyporales, Basidiomycota).</title>
        <authorList>
            <person name="Fedorova T.V."/>
            <person name="Glazunova O.A."/>
            <person name="Landesman E.O."/>
            <person name="Moiseenko K.V."/>
            <person name="Psurtseva N.V."/>
            <person name="Savinova O.S."/>
            <person name="Shakhova N.V."/>
            <person name="Tyazhelova T.V."/>
            <person name="Vasina D.V."/>
        </authorList>
    </citation>
    <scope>NUCLEOTIDE SEQUENCE [LARGE SCALE GENOMIC DNA]</scope>
    <source>
        <strain evidence="2 3">LE-BIN_3174</strain>
    </source>
</reference>
<name>A0A4R0R587_9APHY</name>
<keyword evidence="3" id="KW-1185">Reference proteome</keyword>
<proteinExistence type="predicted"/>
<dbReference type="EMBL" id="RWJN01000690">
    <property type="protein sequence ID" value="TCD59965.1"/>
    <property type="molecule type" value="Genomic_DNA"/>
</dbReference>
<gene>
    <name evidence="2" type="ORF">EIP91_011006</name>
</gene>
<dbReference type="Proteomes" id="UP000292702">
    <property type="component" value="Unassembled WGS sequence"/>
</dbReference>
<sequence>MFIGWDHWYHTLARASANVLHPAAIKNELEKRGEGDKLPPSMLRKDGKPDRRWGPRKKAEKPVVQADETVARAPAAPPQQVQLRKDGLPDQRWGPRKKAAQNQDSSHPQPVGSGEENGPSKAAPTRVEDFPTTPPPGHPAFSGGRYVLGENGQYGHFEPL</sequence>
<organism evidence="2 3">
    <name type="scientific">Steccherinum ochraceum</name>
    <dbReference type="NCBI Taxonomy" id="92696"/>
    <lineage>
        <taxon>Eukaryota</taxon>
        <taxon>Fungi</taxon>
        <taxon>Dikarya</taxon>
        <taxon>Basidiomycota</taxon>
        <taxon>Agaricomycotina</taxon>
        <taxon>Agaricomycetes</taxon>
        <taxon>Polyporales</taxon>
        <taxon>Steccherinaceae</taxon>
        <taxon>Steccherinum</taxon>
    </lineage>
</organism>
<feature type="region of interest" description="Disordered" evidence="1">
    <location>
        <begin position="31"/>
        <end position="160"/>
    </location>
</feature>
<evidence type="ECO:0000256" key="1">
    <source>
        <dbReference type="SAM" id="MobiDB-lite"/>
    </source>
</evidence>
<dbReference type="AlphaFoldDB" id="A0A4R0R587"/>
<protein>
    <submittedName>
        <fullName evidence="2">Uncharacterized protein</fullName>
    </submittedName>
</protein>
<evidence type="ECO:0000313" key="3">
    <source>
        <dbReference type="Proteomes" id="UP000292702"/>
    </source>
</evidence>
<accession>A0A4R0R587</accession>
<feature type="compositionally biased region" description="Basic and acidic residues" evidence="1">
    <location>
        <begin position="31"/>
        <end position="53"/>
    </location>
</feature>